<accession>A0A502HK28</accession>
<sequence>MRVSFITGREWRIEINIYVTDQRMYAVKQARIYSLQSRRTVIDVCRQKIQYPAYGRMLR</sequence>
<comment type="caution">
    <text evidence="1">The sequence shown here is derived from an EMBL/GenBank/DDBJ whole genome shotgun (WGS) entry which is preliminary data.</text>
</comment>
<dbReference type="AlphaFoldDB" id="A0A502HK28"/>
<dbReference type="EMBL" id="RCZA01000027">
    <property type="protein sequence ID" value="TPG74055.1"/>
    <property type="molecule type" value="Genomic_DNA"/>
</dbReference>
<dbReference type="Proteomes" id="UP000320914">
    <property type="component" value="Unassembled WGS sequence"/>
</dbReference>
<protein>
    <submittedName>
        <fullName evidence="1">Uncharacterized protein</fullName>
    </submittedName>
</protein>
<name>A0A502HK28_9PSED</name>
<proteinExistence type="predicted"/>
<gene>
    <name evidence="1" type="ORF">EAH74_32260</name>
</gene>
<organism evidence="1 2">
    <name type="scientific">Pseudomonas mandelii</name>
    <dbReference type="NCBI Taxonomy" id="75612"/>
    <lineage>
        <taxon>Bacteria</taxon>
        <taxon>Pseudomonadati</taxon>
        <taxon>Pseudomonadota</taxon>
        <taxon>Gammaproteobacteria</taxon>
        <taxon>Pseudomonadales</taxon>
        <taxon>Pseudomonadaceae</taxon>
        <taxon>Pseudomonas</taxon>
    </lineage>
</organism>
<evidence type="ECO:0000313" key="2">
    <source>
        <dbReference type="Proteomes" id="UP000320914"/>
    </source>
</evidence>
<evidence type="ECO:0000313" key="1">
    <source>
        <dbReference type="EMBL" id="TPG74055.1"/>
    </source>
</evidence>
<reference evidence="1 2" key="1">
    <citation type="journal article" date="2019" name="Environ. Microbiol.">
        <title>Species interactions and distinct microbial communities in high Arctic permafrost affected cryosols are associated with the CH4 and CO2 gas fluxes.</title>
        <authorList>
            <person name="Altshuler I."/>
            <person name="Hamel J."/>
            <person name="Turney S."/>
            <person name="Magnuson E."/>
            <person name="Levesque R."/>
            <person name="Greer C."/>
            <person name="Whyte L.G."/>
        </authorList>
    </citation>
    <scope>NUCLEOTIDE SEQUENCE [LARGE SCALE GENOMIC DNA]</scope>
    <source>
        <strain evidence="1 2">OWC5</strain>
    </source>
</reference>